<dbReference type="Pfam" id="PF02583">
    <property type="entry name" value="Trns_repr_metal"/>
    <property type="match status" value="1"/>
</dbReference>
<dbReference type="PANTHER" id="PTHR33677">
    <property type="entry name" value="TRANSCRIPTIONAL REPRESSOR FRMR-RELATED"/>
    <property type="match status" value="1"/>
</dbReference>
<dbReference type="InterPro" id="IPR038390">
    <property type="entry name" value="Metal_Tscrpt_repr_sf"/>
</dbReference>
<dbReference type="GO" id="GO:0045892">
    <property type="term" value="P:negative regulation of DNA-templated transcription"/>
    <property type="evidence" value="ECO:0007669"/>
    <property type="project" value="UniProtKB-ARBA"/>
</dbReference>
<evidence type="ECO:0000313" key="2">
    <source>
        <dbReference type="Proteomes" id="UP000033860"/>
    </source>
</evidence>
<dbReference type="Proteomes" id="UP000033860">
    <property type="component" value="Unassembled WGS sequence"/>
</dbReference>
<comment type="caution">
    <text evidence="1">The sequence shown here is derived from an EMBL/GenBank/DDBJ whole genome shotgun (WGS) entry which is preliminary data.</text>
</comment>
<organism evidence="1 2">
    <name type="scientific">Candidatus Beckwithbacteria bacterium GW2011_GWB1_47_15</name>
    <dbReference type="NCBI Taxonomy" id="1618371"/>
    <lineage>
        <taxon>Bacteria</taxon>
        <taxon>Candidatus Beckwithiibacteriota</taxon>
    </lineage>
</organism>
<evidence type="ECO:0000313" key="1">
    <source>
        <dbReference type="EMBL" id="KKU61137.1"/>
    </source>
</evidence>
<name>A0A0G1RVJ0_9BACT</name>
<sequence>MKQLQGKQDKVEQSLARIEGQVRGISKMYGEGKPCLDVVQQVAAAREALGRIGRELLKDEATLCMTSEKEKQKFDKILKQLFKS</sequence>
<dbReference type="GO" id="GO:0003677">
    <property type="term" value="F:DNA binding"/>
    <property type="evidence" value="ECO:0007669"/>
    <property type="project" value="InterPro"/>
</dbReference>
<dbReference type="CDD" id="cd10148">
    <property type="entry name" value="CsoR-like_DUF156"/>
    <property type="match status" value="1"/>
</dbReference>
<dbReference type="InterPro" id="IPR003735">
    <property type="entry name" value="Metal_Tscrpt_repr"/>
</dbReference>
<reference evidence="1 2" key="1">
    <citation type="journal article" date="2015" name="Nature">
        <title>rRNA introns, odd ribosomes, and small enigmatic genomes across a large radiation of phyla.</title>
        <authorList>
            <person name="Brown C.T."/>
            <person name="Hug L.A."/>
            <person name="Thomas B.C."/>
            <person name="Sharon I."/>
            <person name="Castelle C.J."/>
            <person name="Singh A."/>
            <person name="Wilkins M.J."/>
            <person name="Williams K.H."/>
            <person name="Banfield J.F."/>
        </authorList>
    </citation>
    <scope>NUCLEOTIDE SEQUENCE [LARGE SCALE GENOMIC DNA]</scope>
</reference>
<gene>
    <name evidence="1" type="ORF">UX85_C0004G0059</name>
</gene>
<proteinExistence type="predicted"/>
<dbReference type="AlphaFoldDB" id="A0A0G1RVJ0"/>
<protein>
    <submittedName>
        <fullName evidence="1">Uncharacterized protein</fullName>
    </submittedName>
</protein>
<dbReference type="GO" id="GO:0046872">
    <property type="term" value="F:metal ion binding"/>
    <property type="evidence" value="ECO:0007669"/>
    <property type="project" value="InterPro"/>
</dbReference>
<accession>A0A0G1RVJ0</accession>
<dbReference type="EMBL" id="LCNT01000004">
    <property type="protein sequence ID" value="KKU61137.1"/>
    <property type="molecule type" value="Genomic_DNA"/>
</dbReference>
<dbReference type="Gene3D" id="1.20.58.1000">
    <property type="entry name" value="Metal-sensitive repressor, helix protomer"/>
    <property type="match status" value="1"/>
</dbReference>